<evidence type="ECO:0000313" key="2">
    <source>
        <dbReference type="Proteomes" id="UP001296967"/>
    </source>
</evidence>
<dbReference type="Gene3D" id="3.10.450.530">
    <property type="entry name" value="Ribonuclease toxin, BrnT, of type II toxin-antitoxin system"/>
    <property type="match status" value="1"/>
</dbReference>
<comment type="caution">
    <text evidence="1">The sequence shown here is derived from an EMBL/GenBank/DDBJ whole genome shotgun (WGS) entry which is preliminary data.</text>
</comment>
<dbReference type="InterPro" id="IPR038573">
    <property type="entry name" value="BrnT_sf"/>
</dbReference>
<keyword evidence="2" id="KW-1185">Reference proteome</keyword>
<dbReference type="EMBL" id="NHSF01000077">
    <property type="protein sequence ID" value="MBK5932158.1"/>
    <property type="molecule type" value="Genomic_DNA"/>
</dbReference>
<dbReference type="Pfam" id="PF04365">
    <property type="entry name" value="BrnT_toxin"/>
    <property type="match status" value="1"/>
</dbReference>
<reference evidence="1" key="2">
    <citation type="journal article" date="2020" name="Microorganisms">
        <title>Osmotic Adaptation and Compatible Solute Biosynthesis of Phototrophic Bacteria as Revealed from Genome Analyses.</title>
        <authorList>
            <person name="Imhoff J.F."/>
            <person name="Rahn T."/>
            <person name="Kunzel S."/>
            <person name="Keller A."/>
            <person name="Neulinger S.C."/>
        </authorList>
    </citation>
    <scope>NUCLEOTIDE SEQUENCE</scope>
    <source>
        <strain evidence="1">DSM 4395</strain>
    </source>
</reference>
<evidence type="ECO:0000313" key="1">
    <source>
        <dbReference type="EMBL" id="MBK5932158.1"/>
    </source>
</evidence>
<gene>
    <name evidence="1" type="ORF">CCR82_16865</name>
</gene>
<sequence>MITWDDAKRRSNLAKHGLDFAEAEAIFDGPIFTEQDTREAYGEPRFKTLGVLHGRVIVLVWTERDDDLQLISLRYGDKRETRDFFKQLQP</sequence>
<evidence type="ECO:0008006" key="3">
    <source>
        <dbReference type="Google" id="ProtNLM"/>
    </source>
</evidence>
<protein>
    <recommendedName>
        <fullName evidence="3">BrnT family toxin</fullName>
    </recommendedName>
</protein>
<dbReference type="Proteomes" id="UP001296967">
    <property type="component" value="Unassembled WGS sequence"/>
</dbReference>
<dbReference type="InterPro" id="IPR007460">
    <property type="entry name" value="BrnT_toxin"/>
</dbReference>
<dbReference type="RefSeq" id="WP_201246997.1">
    <property type="nucleotide sequence ID" value="NZ_NHSF01000077.1"/>
</dbReference>
<accession>A0AAJ0XH29</accession>
<name>A0AAJ0XH29_HALSE</name>
<dbReference type="AlphaFoldDB" id="A0AAJ0XH29"/>
<proteinExistence type="predicted"/>
<reference evidence="1" key="1">
    <citation type="submission" date="2017-05" db="EMBL/GenBank/DDBJ databases">
        <authorList>
            <person name="Imhoff J.F."/>
            <person name="Rahn T."/>
            <person name="Kuenzel S."/>
            <person name="Neulinger S.C."/>
        </authorList>
    </citation>
    <scope>NUCLEOTIDE SEQUENCE</scope>
    <source>
        <strain evidence="1">DSM 4395</strain>
    </source>
</reference>
<organism evidence="1 2">
    <name type="scientific">Halochromatium salexigens</name>
    <name type="common">Chromatium salexigens</name>
    <dbReference type="NCBI Taxonomy" id="49447"/>
    <lineage>
        <taxon>Bacteria</taxon>
        <taxon>Pseudomonadati</taxon>
        <taxon>Pseudomonadota</taxon>
        <taxon>Gammaproteobacteria</taxon>
        <taxon>Chromatiales</taxon>
        <taxon>Chromatiaceae</taxon>
        <taxon>Halochromatium</taxon>
    </lineage>
</organism>